<dbReference type="RefSeq" id="WP_301237921.1">
    <property type="nucleotide sequence ID" value="NZ_JANRHH010000020.1"/>
</dbReference>
<accession>A0ABT8IKC4</accession>
<sequence>MMRLSKKYVTLRCLVAPTFWQGTVNIQALDVSKTLQKGEDAPFVQDLRSKLATIEHPKLAELKKSLTETVDRVVHLISHVLSQEELIQTAVLTDMIYDAYCAIHLLEGVQYDL</sequence>
<reference evidence="1" key="1">
    <citation type="submission" date="2022-08" db="EMBL/GenBank/DDBJ databases">
        <title>Polycladomyces zharkentsis sp. nov., a novel thermophilic CMC and starch-degrading bacterium isolated from a geothermal spring in Kazakhstan.</title>
        <authorList>
            <person name="Mashzhan A."/>
            <person name="Kistaubaeva A."/>
            <person name="Javier-Lopez R."/>
            <person name="Birkeland N.-K."/>
        </authorList>
    </citation>
    <scope>NUCLEOTIDE SEQUENCE</scope>
    <source>
        <strain evidence="1">KSR 13</strain>
    </source>
</reference>
<proteinExistence type="predicted"/>
<name>A0ABT8IKC4_9BACL</name>
<keyword evidence="2" id="KW-1185">Reference proteome</keyword>
<organism evidence="1 2">
    <name type="scientific">Polycladomyces subterraneus</name>
    <dbReference type="NCBI Taxonomy" id="1016997"/>
    <lineage>
        <taxon>Bacteria</taxon>
        <taxon>Bacillati</taxon>
        <taxon>Bacillota</taxon>
        <taxon>Bacilli</taxon>
        <taxon>Bacillales</taxon>
        <taxon>Thermoactinomycetaceae</taxon>
        <taxon>Polycladomyces</taxon>
    </lineage>
</organism>
<evidence type="ECO:0000313" key="1">
    <source>
        <dbReference type="EMBL" id="MDN4593209.1"/>
    </source>
</evidence>
<gene>
    <name evidence="1" type="ORF">NWF35_04715</name>
</gene>
<protein>
    <submittedName>
        <fullName evidence="1">Uncharacterized protein</fullName>
    </submittedName>
</protein>
<dbReference type="EMBL" id="JANRHH010000020">
    <property type="protein sequence ID" value="MDN4593209.1"/>
    <property type="molecule type" value="Genomic_DNA"/>
</dbReference>
<comment type="caution">
    <text evidence="1">The sequence shown here is derived from an EMBL/GenBank/DDBJ whole genome shotgun (WGS) entry which is preliminary data.</text>
</comment>
<dbReference type="Proteomes" id="UP001174196">
    <property type="component" value="Unassembled WGS sequence"/>
</dbReference>
<evidence type="ECO:0000313" key="2">
    <source>
        <dbReference type="Proteomes" id="UP001174196"/>
    </source>
</evidence>